<accession>A0AAD8MFJ0</accession>
<evidence type="ECO:0000256" key="1">
    <source>
        <dbReference type="ARBA" id="ARBA00022801"/>
    </source>
</evidence>
<feature type="region of interest" description="Disordered" evidence="2">
    <location>
        <begin position="316"/>
        <end position="348"/>
    </location>
</feature>
<organism evidence="4 5">
    <name type="scientific">Heracleum sosnowskyi</name>
    <dbReference type="NCBI Taxonomy" id="360622"/>
    <lineage>
        <taxon>Eukaryota</taxon>
        <taxon>Viridiplantae</taxon>
        <taxon>Streptophyta</taxon>
        <taxon>Embryophyta</taxon>
        <taxon>Tracheophyta</taxon>
        <taxon>Spermatophyta</taxon>
        <taxon>Magnoliopsida</taxon>
        <taxon>eudicotyledons</taxon>
        <taxon>Gunneridae</taxon>
        <taxon>Pentapetalae</taxon>
        <taxon>asterids</taxon>
        <taxon>campanulids</taxon>
        <taxon>Apiales</taxon>
        <taxon>Apiaceae</taxon>
        <taxon>Apioideae</taxon>
        <taxon>apioid superclade</taxon>
        <taxon>Tordylieae</taxon>
        <taxon>Tordyliinae</taxon>
        <taxon>Heracleum</taxon>
    </lineage>
</organism>
<evidence type="ECO:0000256" key="2">
    <source>
        <dbReference type="SAM" id="MobiDB-lite"/>
    </source>
</evidence>
<dbReference type="Pfam" id="PF01764">
    <property type="entry name" value="Lipase_3"/>
    <property type="match status" value="1"/>
</dbReference>
<feature type="region of interest" description="Disordered" evidence="2">
    <location>
        <begin position="1"/>
        <end position="24"/>
    </location>
</feature>
<dbReference type="Proteomes" id="UP001237642">
    <property type="component" value="Unassembled WGS sequence"/>
</dbReference>
<gene>
    <name evidence="4" type="ORF">POM88_030188</name>
</gene>
<evidence type="ECO:0000313" key="5">
    <source>
        <dbReference type="Proteomes" id="UP001237642"/>
    </source>
</evidence>
<sequence length="708" mass="79019">MAFSTMTSSGTQMVSSPREMSKVNGKIRRSFSGNDLCNQARMRRSYSDNHLCYFVNQIHASKTEPKLKNSQSFGAFKFHLPETFVPKSLQTFLYEPEVSKETTAADHTVECNEMDEDDDVMVVEEKKTRMNKRVNWVERIMEIRTGWIQKQHKDEGDNGSFDGQGCDEDLGGCEVDYEEDEGEGKKEINRDTFSELLKMVSWSDIKLYSRLAFLCNMAYAISDMKAVDLRRYYGLEFVTSSLVKKAEAAALAAPTGEIDEDSTRLPVDSSSATESESGISENSNKKRLNNRPSAAYEIAASAASFVHSRAKDLLFHGSETQQEDIDTTSESNESKSLHKEERSTPRVCRSDAGSEVAAYVTASTMTAVVAASDKEKEEAATALQTLQSSPCEWFVCDDSSIYTRCFVIQGSDSLASWQANLFFEPTKFEGTDVLVHRGIYEAAKGIYEQFKPIILEHLAKHGERAKFRFTGHSLGGSLSLLVNLMLLTRKVVNPSALRPVVTFGSPFVFCGGQKILDELGLDEDHIHCVIMHRDIVPRAFSCNYPDHVAQLLKRLHGTFRSHPCLNRNKLLYTPMGKVFILQPDETASPSHPLLPCGIALYALENPQSGSSKRALMTFLNSPHPLETLSNPTAYGSDGTILRDHDSSNYLKAVNGVIRQHTKPVSRTSTRQRNLLWPILTSQSPHAWGHARNINEKRLVSKEEVATGV</sequence>
<dbReference type="SUPFAM" id="SSF53474">
    <property type="entry name" value="alpha/beta-Hydrolases"/>
    <property type="match status" value="1"/>
</dbReference>
<name>A0AAD8MFJ0_9APIA</name>
<feature type="compositionally biased region" description="Low complexity" evidence="2">
    <location>
        <begin position="269"/>
        <end position="281"/>
    </location>
</feature>
<comment type="caution">
    <text evidence="4">The sequence shown here is derived from an EMBL/GenBank/DDBJ whole genome shotgun (WGS) entry which is preliminary data.</text>
</comment>
<dbReference type="InterPro" id="IPR002921">
    <property type="entry name" value="Fungal_lipase-type"/>
</dbReference>
<feature type="compositionally biased region" description="Basic and acidic residues" evidence="2">
    <location>
        <begin position="332"/>
        <end position="344"/>
    </location>
</feature>
<dbReference type="CDD" id="cd00519">
    <property type="entry name" value="Lipase_3"/>
    <property type="match status" value="1"/>
</dbReference>
<keyword evidence="5" id="KW-1185">Reference proteome</keyword>
<protein>
    <submittedName>
        <fullName evidence="4">Phospholipase A1 PLIP1, chloroplastic</fullName>
    </submittedName>
</protein>
<feature type="domain" description="Fungal lipase-type" evidence="3">
    <location>
        <begin position="406"/>
        <end position="543"/>
    </location>
</feature>
<feature type="region of interest" description="Disordered" evidence="2">
    <location>
        <begin position="252"/>
        <end position="290"/>
    </location>
</feature>
<dbReference type="PANTHER" id="PTHR46483:SF1">
    <property type="entry name" value="PHOSPHOLIPASE A1 PLIP1, CHLOROPLASTIC"/>
    <property type="match status" value="1"/>
</dbReference>
<dbReference type="Gene3D" id="3.40.50.1820">
    <property type="entry name" value="alpha/beta hydrolase"/>
    <property type="match status" value="1"/>
</dbReference>
<dbReference type="AlphaFoldDB" id="A0AAD8MFJ0"/>
<evidence type="ECO:0000259" key="3">
    <source>
        <dbReference type="Pfam" id="PF01764"/>
    </source>
</evidence>
<reference evidence="4" key="1">
    <citation type="submission" date="2023-02" db="EMBL/GenBank/DDBJ databases">
        <title>Genome of toxic invasive species Heracleum sosnowskyi carries increased number of genes despite the absence of recent whole-genome duplications.</title>
        <authorList>
            <person name="Schelkunov M."/>
            <person name="Shtratnikova V."/>
            <person name="Makarenko M."/>
            <person name="Klepikova A."/>
            <person name="Omelchenko D."/>
            <person name="Novikova G."/>
            <person name="Obukhova E."/>
            <person name="Bogdanov V."/>
            <person name="Penin A."/>
            <person name="Logacheva M."/>
        </authorList>
    </citation>
    <scope>NUCLEOTIDE SEQUENCE</scope>
    <source>
        <strain evidence="4">Hsosn_3</strain>
        <tissue evidence="4">Leaf</tissue>
    </source>
</reference>
<feature type="compositionally biased region" description="Polar residues" evidence="2">
    <location>
        <begin position="1"/>
        <end position="15"/>
    </location>
</feature>
<dbReference type="PANTHER" id="PTHR46483">
    <property type="entry name" value="PHOSPHOLIPASE A1 PLIP2, CHLOROPLASTIC"/>
    <property type="match status" value="1"/>
</dbReference>
<dbReference type="InterPro" id="IPR029058">
    <property type="entry name" value="AB_hydrolase_fold"/>
</dbReference>
<evidence type="ECO:0000313" key="4">
    <source>
        <dbReference type="EMBL" id="KAK1373995.1"/>
    </source>
</evidence>
<dbReference type="EMBL" id="JAUIZM010000007">
    <property type="protein sequence ID" value="KAK1373995.1"/>
    <property type="molecule type" value="Genomic_DNA"/>
</dbReference>
<dbReference type="GO" id="GO:0006629">
    <property type="term" value="P:lipid metabolic process"/>
    <property type="evidence" value="ECO:0007669"/>
    <property type="project" value="InterPro"/>
</dbReference>
<keyword evidence="1" id="KW-0378">Hydrolase</keyword>
<proteinExistence type="predicted"/>
<reference evidence="4" key="2">
    <citation type="submission" date="2023-05" db="EMBL/GenBank/DDBJ databases">
        <authorList>
            <person name="Schelkunov M.I."/>
        </authorList>
    </citation>
    <scope>NUCLEOTIDE SEQUENCE</scope>
    <source>
        <strain evidence="4">Hsosn_3</strain>
        <tissue evidence="4">Leaf</tissue>
    </source>
</reference>
<dbReference type="GO" id="GO:0008970">
    <property type="term" value="F:phospholipase A1 activity"/>
    <property type="evidence" value="ECO:0007669"/>
    <property type="project" value="InterPro"/>
</dbReference>
<dbReference type="InterPro" id="IPR043367">
    <property type="entry name" value="PLIP1/2/3"/>
</dbReference>